<evidence type="ECO:0000313" key="6">
    <source>
        <dbReference type="Proteomes" id="UP000317550"/>
    </source>
</evidence>
<keyword evidence="2" id="KW-1133">Transmembrane helix</keyword>
<dbReference type="Pfam" id="PF08338">
    <property type="entry name" value="DUF1731"/>
    <property type="match status" value="1"/>
</dbReference>
<feature type="transmembrane region" description="Helical" evidence="2">
    <location>
        <begin position="102"/>
        <end position="123"/>
    </location>
</feature>
<organism evidence="5 6">
    <name type="scientific">Chitinimonas arctica</name>
    <dbReference type="NCBI Taxonomy" id="2594795"/>
    <lineage>
        <taxon>Bacteria</taxon>
        <taxon>Pseudomonadati</taxon>
        <taxon>Pseudomonadota</taxon>
        <taxon>Betaproteobacteria</taxon>
        <taxon>Neisseriales</taxon>
        <taxon>Chitinibacteraceae</taxon>
        <taxon>Chitinimonas</taxon>
    </lineage>
</organism>
<dbReference type="OrthoDB" id="9801773at2"/>
<evidence type="ECO:0000256" key="2">
    <source>
        <dbReference type="SAM" id="Phobius"/>
    </source>
</evidence>
<dbReference type="PANTHER" id="PTHR11092:SF0">
    <property type="entry name" value="EPIMERASE FAMILY PROTEIN SDR39U1"/>
    <property type="match status" value="1"/>
</dbReference>
<dbReference type="PANTHER" id="PTHR11092">
    <property type="entry name" value="SUGAR NUCLEOTIDE EPIMERASE RELATED"/>
    <property type="match status" value="1"/>
</dbReference>
<dbReference type="Pfam" id="PF01370">
    <property type="entry name" value="Epimerase"/>
    <property type="match status" value="1"/>
</dbReference>
<dbReference type="InterPro" id="IPR013549">
    <property type="entry name" value="DUF1731"/>
</dbReference>
<feature type="domain" description="DUF1731" evidence="4">
    <location>
        <begin position="436"/>
        <end position="482"/>
    </location>
</feature>
<dbReference type="InterPro" id="IPR036291">
    <property type="entry name" value="NAD(P)-bd_dom_sf"/>
</dbReference>
<evidence type="ECO:0000259" key="3">
    <source>
        <dbReference type="Pfam" id="PF01370"/>
    </source>
</evidence>
<gene>
    <name evidence="5" type="ORF">FNU76_09150</name>
</gene>
<proteinExistence type="inferred from homology"/>
<sequence>MLTTPLDWVLNLLLLQGLMGAFDTLYHHELTEGLPRRIGARTELSIHAVRAMLYGLVFAGMAWFEFHGYWTLAIAALVLVEIGLTLWDFVQEDASRKLPATERVLHTVLAINGGALFGLYAWQLVDWFALTSTLQVAPHGWKTAVLSLMAAGVAASGLRDGWAAYQLGRLREQLGGAANPFAALPHQRILVTGGTGFIGEALLGQLLAAGHAVTLLARDPLKAAYQFQARVGCVNTLEQLHAGERFDAIINLAGAPVVGPRWSPARKAKLLASRLGCTEGLLAWLKRAEHKPSVWIQASAIGFYGVRPPAEALDEDSSPGEGFMSELCRRWEDCAQAATGHGLRLVTLRLGLVFGHGGALPSLLRPFRLGLGGRMGNGLQMMSWIHLDDVLALVAAGLGNGQMQGVYNAVAPESVSQAEFARMAARLLHRPNWMPVPAAPVRLLLGEMAQLFFDGQQVRPKRLLAAGFNYRHPTLRSALLDLI</sequence>
<evidence type="ECO:0000313" key="5">
    <source>
        <dbReference type="EMBL" id="QDQ26521.1"/>
    </source>
</evidence>
<evidence type="ECO:0000259" key="4">
    <source>
        <dbReference type="Pfam" id="PF08338"/>
    </source>
</evidence>
<dbReference type="Proteomes" id="UP000317550">
    <property type="component" value="Chromosome"/>
</dbReference>
<protein>
    <submittedName>
        <fullName evidence="5">TIGR01777 family protein</fullName>
    </submittedName>
</protein>
<dbReference type="EMBL" id="CP041730">
    <property type="protein sequence ID" value="QDQ26521.1"/>
    <property type="molecule type" value="Genomic_DNA"/>
</dbReference>
<keyword evidence="2" id="KW-0472">Membrane</keyword>
<dbReference type="RefSeq" id="WP_144277915.1">
    <property type="nucleotide sequence ID" value="NZ_CP041730.1"/>
</dbReference>
<dbReference type="InterPro" id="IPR001509">
    <property type="entry name" value="Epimerase_deHydtase"/>
</dbReference>
<feature type="transmembrane region" description="Helical" evidence="2">
    <location>
        <begin position="70"/>
        <end position="90"/>
    </location>
</feature>
<keyword evidence="2" id="KW-0812">Transmembrane</keyword>
<dbReference type="SUPFAM" id="SSF51735">
    <property type="entry name" value="NAD(P)-binding Rossmann-fold domains"/>
    <property type="match status" value="1"/>
</dbReference>
<dbReference type="NCBIfam" id="TIGR01777">
    <property type="entry name" value="yfcH"/>
    <property type="match status" value="1"/>
</dbReference>
<comment type="similarity">
    <text evidence="1">Belongs to the NAD(P)-dependent epimerase/dehydratase family. SDR39U1 subfamily.</text>
</comment>
<reference evidence="6" key="1">
    <citation type="submission" date="2019-07" db="EMBL/GenBank/DDBJ databases">
        <title>Chitinimonas sp. nov., isolated from Ny-Alesund, arctica soil.</title>
        <authorList>
            <person name="Xu Q."/>
            <person name="Peng F."/>
        </authorList>
    </citation>
    <scope>NUCLEOTIDE SEQUENCE [LARGE SCALE GENOMIC DNA]</scope>
    <source>
        <strain evidence="6">R3-44</strain>
    </source>
</reference>
<dbReference type="Gene3D" id="3.40.50.720">
    <property type="entry name" value="NAD(P)-binding Rossmann-like Domain"/>
    <property type="match status" value="1"/>
</dbReference>
<feature type="domain" description="NAD-dependent epimerase/dehydratase" evidence="3">
    <location>
        <begin position="189"/>
        <end position="408"/>
    </location>
</feature>
<name>A0A516SEE2_9NEIS</name>
<keyword evidence="6" id="KW-1185">Reference proteome</keyword>
<dbReference type="AlphaFoldDB" id="A0A516SEE2"/>
<accession>A0A516SEE2</accession>
<dbReference type="KEGG" id="cari:FNU76_09150"/>
<evidence type="ECO:0000256" key="1">
    <source>
        <dbReference type="ARBA" id="ARBA00009353"/>
    </source>
</evidence>
<feature type="transmembrane region" description="Helical" evidence="2">
    <location>
        <begin position="47"/>
        <end position="64"/>
    </location>
</feature>
<dbReference type="InterPro" id="IPR010099">
    <property type="entry name" value="SDR39U1"/>
</dbReference>